<keyword evidence="4" id="KW-1185">Reference proteome</keyword>
<dbReference type="RefSeq" id="WP_089904206.1">
    <property type="nucleotide sequence ID" value="NZ_FOCI01000017.1"/>
</dbReference>
<feature type="region of interest" description="Disordered" evidence="1">
    <location>
        <begin position="248"/>
        <end position="275"/>
    </location>
</feature>
<evidence type="ECO:0000256" key="1">
    <source>
        <dbReference type="SAM" id="MobiDB-lite"/>
    </source>
</evidence>
<evidence type="ECO:0000313" key="3">
    <source>
        <dbReference type="EMBL" id="SEN46436.1"/>
    </source>
</evidence>
<dbReference type="STRING" id="245187.SAMN04488003_11754"/>
<feature type="signal peptide" evidence="2">
    <location>
        <begin position="1"/>
        <end position="24"/>
    </location>
</feature>
<reference evidence="3 4" key="1">
    <citation type="submission" date="2016-10" db="EMBL/GenBank/DDBJ databases">
        <authorList>
            <person name="de Groot N.N."/>
        </authorList>
    </citation>
    <scope>NUCLEOTIDE SEQUENCE [LARGE SCALE GENOMIC DNA]</scope>
    <source>
        <strain evidence="3 4">DSM 16213</strain>
    </source>
</reference>
<evidence type="ECO:0008006" key="5">
    <source>
        <dbReference type="Google" id="ProtNLM"/>
    </source>
</evidence>
<name>A0A1H8GR33_9RHOB</name>
<dbReference type="EMBL" id="FOCI01000017">
    <property type="protein sequence ID" value="SEN46436.1"/>
    <property type="molecule type" value="Genomic_DNA"/>
</dbReference>
<protein>
    <recommendedName>
        <fullName evidence="5">Peptidase propeptide and YPEB domain-containing protein</fullName>
    </recommendedName>
</protein>
<proteinExistence type="predicted"/>
<feature type="region of interest" description="Disordered" evidence="1">
    <location>
        <begin position="88"/>
        <end position="119"/>
    </location>
</feature>
<organism evidence="3 4">
    <name type="scientific">Loktanella fryxellensis</name>
    <dbReference type="NCBI Taxonomy" id="245187"/>
    <lineage>
        <taxon>Bacteria</taxon>
        <taxon>Pseudomonadati</taxon>
        <taxon>Pseudomonadota</taxon>
        <taxon>Alphaproteobacteria</taxon>
        <taxon>Rhodobacterales</taxon>
        <taxon>Roseobacteraceae</taxon>
        <taxon>Loktanella</taxon>
    </lineage>
</organism>
<dbReference type="OrthoDB" id="7844692at2"/>
<accession>A0A1H8GR33</accession>
<feature type="compositionally biased region" description="Low complexity" evidence="1">
    <location>
        <begin position="88"/>
        <end position="109"/>
    </location>
</feature>
<feature type="compositionally biased region" description="Basic and acidic residues" evidence="1">
    <location>
        <begin position="248"/>
        <end position="267"/>
    </location>
</feature>
<sequence>MTPKSLMTGLTAIALLTLPVAAFAALAELTGTVTDRFDDRIVIETTTGRILVEVDSDAGTAAMGDRVTVNGDLQGQTLRDATVTVDAQAAPAPAQATRPAPEAAQAPAAATPPAPRVFADAPSQAAGAAPIALPPLLAGLGLTDVRDATEDDGAREIRALLPDGARFEVDYDRSGEIKEMKTEPRAVLPQPLLDAVLSGPVRDRIATFDVDRIHEVEVEDDGRVEIKGAAGGARVEIEVAANGDLVSFERDEGNRRDARGDDRRGPGGDDGFALPRPEIERIASEAGYTDIERIETRGRHAEVWATNADAEPVRIRIDMSGDVTREERR</sequence>
<gene>
    <name evidence="3" type="ORF">SAMN04488003_11754</name>
</gene>
<dbReference type="AlphaFoldDB" id="A0A1H8GR33"/>
<keyword evidence="2" id="KW-0732">Signal</keyword>
<feature type="chain" id="PRO_5011732028" description="Peptidase propeptide and YPEB domain-containing protein" evidence="2">
    <location>
        <begin position="25"/>
        <end position="329"/>
    </location>
</feature>
<evidence type="ECO:0000256" key="2">
    <source>
        <dbReference type="SAM" id="SignalP"/>
    </source>
</evidence>
<dbReference type="Proteomes" id="UP000199585">
    <property type="component" value="Unassembled WGS sequence"/>
</dbReference>
<evidence type="ECO:0000313" key="4">
    <source>
        <dbReference type="Proteomes" id="UP000199585"/>
    </source>
</evidence>